<comment type="caution">
    <text evidence="7">The sequence shown here is derived from an EMBL/GenBank/DDBJ whole genome shotgun (WGS) entry which is preliminary data.</text>
</comment>
<organism evidence="7 8">
    <name type="scientific">Pseudonocardia spirodelae</name>
    <dbReference type="NCBI Taxonomy" id="3133431"/>
    <lineage>
        <taxon>Bacteria</taxon>
        <taxon>Bacillati</taxon>
        <taxon>Actinomycetota</taxon>
        <taxon>Actinomycetes</taxon>
        <taxon>Pseudonocardiales</taxon>
        <taxon>Pseudonocardiaceae</taxon>
        <taxon>Pseudonocardia</taxon>
    </lineage>
</organism>
<evidence type="ECO:0000259" key="6">
    <source>
        <dbReference type="PROSITE" id="PS51350"/>
    </source>
</evidence>
<accession>A0ABU8T5R0</accession>
<dbReference type="InterPro" id="IPR000032">
    <property type="entry name" value="HPr-like"/>
</dbReference>
<dbReference type="PRINTS" id="PR00107">
    <property type="entry name" value="PHOSPHOCPHPR"/>
</dbReference>
<protein>
    <recommendedName>
        <fullName evidence="3">Phosphocarrier protein HPr</fullName>
    </recommendedName>
</protein>
<dbReference type="Gene3D" id="3.30.1340.10">
    <property type="entry name" value="HPr-like"/>
    <property type="match status" value="1"/>
</dbReference>
<dbReference type="InterPro" id="IPR035895">
    <property type="entry name" value="HPr-like_sf"/>
</dbReference>
<dbReference type="RefSeq" id="WP_340287594.1">
    <property type="nucleotide sequence ID" value="NZ_JBBJUP010000005.1"/>
</dbReference>
<name>A0ABU8T5R0_9PSEU</name>
<proteinExistence type="predicted"/>
<evidence type="ECO:0000256" key="1">
    <source>
        <dbReference type="ARBA" id="ARBA00003681"/>
    </source>
</evidence>
<sequence length="88" mass="8513">MSAAERTAVVASPVGLHARPAALFARAAKATGLPVTIALDGGDPVDAASVLSVLTLGAGHGQRVTLRAEGDGAEAALAGLVALLETTG</sequence>
<dbReference type="Pfam" id="PF00381">
    <property type="entry name" value="PTS-HPr"/>
    <property type="match status" value="1"/>
</dbReference>
<dbReference type="CDD" id="cd00367">
    <property type="entry name" value="PTS-HPr_like"/>
    <property type="match status" value="1"/>
</dbReference>
<gene>
    <name evidence="7" type="ORF">WJX68_08080</name>
</gene>
<dbReference type="PANTHER" id="PTHR33705:SF2">
    <property type="entry name" value="PHOSPHOCARRIER PROTEIN NPR"/>
    <property type="match status" value="1"/>
</dbReference>
<evidence type="ECO:0000256" key="4">
    <source>
        <dbReference type="ARBA" id="ARBA00022490"/>
    </source>
</evidence>
<dbReference type="PROSITE" id="PS00369">
    <property type="entry name" value="PTS_HPR_HIS"/>
    <property type="match status" value="1"/>
</dbReference>
<keyword evidence="5" id="KW-0598">Phosphotransferase system</keyword>
<comment type="subcellular location">
    <subcellularLocation>
        <location evidence="2">Cytoplasm</location>
    </subcellularLocation>
</comment>
<reference evidence="7 8" key="1">
    <citation type="submission" date="2024-03" db="EMBL/GenBank/DDBJ databases">
        <title>Draft genome sequence of Pseudonocardia sp. DW16-2.</title>
        <authorList>
            <person name="Duangmal K."/>
        </authorList>
    </citation>
    <scope>NUCLEOTIDE SEQUENCE [LARGE SCALE GENOMIC DNA]</scope>
    <source>
        <strain evidence="7 8">DW16-2</strain>
    </source>
</reference>
<dbReference type="PROSITE" id="PS51350">
    <property type="entry name" value="PTS_HPR_DOM"/>
    <property type="match status" value="1"/>
</dbReference>
<feature type="domain" description="HPr" evidence="6">
    <location>
        <begin position="3"/>
        <end position="88"/>
    </location>
</feature>
<evidence type="ECO:0000256" key="5">
    <source>
        <dbReference type="ARBA" id="ARBA00022683"/>
    </source>
</evidence>
<dbReference type="SUPFAM" id="SSF55594">
    <property type="entry name" value="HPr-like"/>
    <property type="match status" value="1"/>
</dbReference>
<evidence type="ECO:0000313" key="7">
    <source>
        <dbReference type="EMBL" id="MEJ8278886.1"/>
    </source>
</evidence>
<evidence type="ECO:0000313" key="8">
    <source>
        <dbReference type="Proteomes" id="UP001364211"/>
    </source>
</evidence>
<keyword evidence="4" id="KW-0963">Cytoplasm</keyword>
<dbReference type="PANTHER" id="PTHR33705">
    <property type="entry name" value="PHOSPHOCARRIER PROTEIN HPR"/>
    <property type="match status" value="1"/>
</dbReference>
<keyword evidence="8" id="KW-1185">Reference proteome</keyword>
<dbReference type="InterPro" id="IPR050399">
    <property type="entry name" value="HPr"/>
</dbReference>
<comment type="function">
    <text evidence="1">General (non sugar-specific) component of the phosphoenolpyruvate-dependent sugar phosphotransferase system (sugar PTS). This major carbohydrate active-transport system catalyzes the phosphorylation of incoming sugar substrates concomitantly with their translocation across the cell membrane. The phosphoryl group from phosphoenolpyruvate (PEP) is transferred to the phosphoryl carrier protein HPr by enzyme I. Phospho-HPr then transfers it to the PTS EIIA domain.</text>
</comment>
<dbReference type="Proteomes" id="UP001364211">
    <property type="component" value="Unassembled WGS sequence"/>
</dbReference>
<dbReference type="InterPro" id="IPR001020">
    <property type="entry name" value="PTS_HPr_His_P_site"/>
</dbReference>
<evidence type="ECO:0000256" key="3">
    <source>
        <dbReference type="ARBA" id="ARBA00020422"/>
    </source>
</evidence>
<dbReference type="NCBIfam" id="TIGR01003">
    <property type="entry name" value="PTS_HPr_family"/>
    <property type="match status" value="1"/>
</dbReference>
<evidence type="ECO:0000256" key="2">
    <source>
        <dbReference type="ARBA" id="ARBA00004496"/>
    </source>
</evidence>
<dbReference type="EMBL" id="JBBJUP010000005">
    <property type="protein sequence ID" value="MEJ8278886.1"/>
    <property type="molecule type" value="Genomic_DNA"/>
</dbReference>